<name>A0A9X2H7X3_9MICO</name>
<feature type="active site" description="Nucleophile" evidence="4">
    <location>
        <position position="50"/>
    </location>
</feature>
<keyword evidence="3 4" id="KW-0443">Lipid metabolism</keyword>
<dbReference type="InterPro" id="IPR016035">
    <property type="entry name" value="Acyl_Trfase/lysoPLipase"/>
</dbReference>
<keyword evidence="7" id="KW-1185">Reference proteome</keyword>
<dbReference type="Pfam" id="PF01734">
    <property type="entry name" value="Patatin"/>
    <property type="match status" value="1"/>
</dbReference>
<dbReference type="GO" id="GO:0016787">
    <property type="term" value="F:hydrolase activity"/>
    <property type="evidence" value="ECO:0007669"/>
    <property type="project" value="UniProtKB-UniRule"/>
</dbReference>
<dbReference type="EMBL" id="JAMZDY010000001">
    <property type="protein sequence ID" value="MCP2372437.1"/>
    <property type="molecule type" value="Genomic_DNA"/>
</dbReference>
<dbReference type="RefSeq" id="WP_156997481.1">
    <property type="nucleotide sequence ID" value="NZ_BAAANU010000001.1"/>
</dbReference>
<gene>
    <name evidence="6" type="ORF">BJ978_003113</name>
</gene>
<protein>
    <submittedName>
        <fullName evidence="6">NTE family protein</fullName>
    </submittedName>
</protein>
<feature type="domain" description="PNPLA" evidence="5">
    <location>
        <begin position="17"/>
        <end position="177"/>
    </location>
</feature>
<evidence type="ECO:0000259" key="5">
    <source>
        <dbReference type="PROSITE" id="PS51635"/>
    </source>
</evidence>
<dbReference type="PROSITE" id="PS51635">
    <property type="entry name" value="PNPLA"/>
    <property type="match status" value="1"/>
</dbReference>
<dbReference type="Gene3D" id="3.40.1090.10">
    <property type="entry name" value="Cytosolic phospholipase A2 catalytic domain"/>
    <property type="match status" value="2"/>
</dbReference>
<dbReference type="InterPro" id="IPR050301">
    <property type="entry name" value="NTE"/>
</dbReference>
<evidence type="ECO:0000256" key="4">
    <source>
        <dbReference type="PROSITE-ProRule" id="PRU01161"/>
    </source>
</evidence>
<keyword evidence="2 4" id="KW-0442">Lipid degradation</keyword>
<evidence type="ECO:0000313" key="6">
    <source>
        <dbReference type="EMBL" id="MCP2372437.1"/>
    </source>
</evidence>
<accession>A0A9X2H7X3</accession>
<comment type="caution">
    <text evidence="4">Lacks conserved residue(s) required for the propagation of feature annotation.</text>
</comment>
<evidence type="ECO:0000256" key="2">
    <source>
        <dbReference type="ARBA" id="ARBA00022963"/>
    </source>
</evidence>
<feature type="active site" description="Proton acceptor" evidence="4">
    <location>
        <position position="164"/>
    </location>
</feature>
<keyword evidence="1 4" id="KW-0378">Hydrolase</keyword>
<comment type="caution">
    <text evidence="6">The sequence shown here is derived from an EMBL/GenBank/DDBJ whole genome shotgun (WGS) entry which is preliminary data.</text>
</comment>
<dbReference type="Proteomes" id="UP001139722">
    <property type="component" value="Unassembled WGS sequence"/>
</dbReference>
<dbReference type="GO" id="GO:0016042">
    <property type="term" value="P:lipid catabolic process"/>
    <property type="evidence" value="ECO:0007669"/>
    <property type="project" value="UniProtKB-UniRule"/>
</dbReference>
<feature type="short sequence motif" description="DGA/G" evidence="4">
    <location>
        <begin position="164"/>
        <end position="166"/>
    </location>
</feature>
<organism evidence="6 7">
    <name type="scientific">Agromyces terreus</name>
    <dbReference type="NCBI Taxonomy" id="424795"/>
    <lineage>
        <taxon>Bacteria</taxon>
        <taxon>Bacillati</taxon>
        <taxon>Actinomycetota</taxon>
        <taxon>Actinomycetes</taxon>
        <taxon>Micrococcales</taxon>
        <taxon>Microbacteriaceae</taxon>
        <taxon>Agromyces</taxon>
    </lineage>
</organism>
<evidence type="ECO:0000256" key="1">
    <source>
        <dbReference type="ARBA" id="ARBA00022801"/>
    </source>
</evidence>
<reference evidence="6" key="1">
    <citation type="submission" date="2022-06" db="EMBL/GenBank/DDBJ databases">
        <title>Sequencing the genomes of 1000 actinobacteria strains.</title>
        <authorList>
            <person name="Klenk H.-P."/>
        </authorList>
    </citation>
    <scope>NUCLEOTIDE SEQUENCE</scope>
    <source>
        <strain evidence="6">DSM 22016</strain>
    </source>
</reference>
<dbReference type="SUPFAM" id="SSF52151">
    <property type="entry name" value="FabD/lysophospholipase-like"/>
    <property type="match status" value="1"/>
</dbReference>
<dbReference type="AlphaFoldDB" id="A0A9X2H7X3"/>
<dbReference type="PANTHER" id="PTHR14226:SF76">
    <property type="entry name" value="NTE FAMILY PROTEIN RSSA"/>
    <property type="match status" value="1"/>
</dbReference>
<dbReference type="InterPro" id="IPR002641">
    <property type="entry name" value="PNPLA_dom"/>
</dbReference>
<evidence type="ECO:0000313" key="7">
    <source>
        <dbReference type="Proteomes" id="UP001139722"/>
    </source>
</evidence>
<feature type="short sequence motif" description="GXSXG" evidence="4">
    <location>
        <begin position="48"/>
        <end position="52"/>
    </location>
</feature>
<dbReference type="OrthoDB" id="5290098at2"/>
<sequence length="271" mass="28687">MQIQRAADSNDDRTLGLSLSGGAAFGAAHVGVLLELEARGIRPGLAVGTSSGAIVAAAHAAGFDAEQIERAVLAFRWSDIARWSFAPRLGLLDTRAIGDAIHRVIGFDPLIEELPRGFGAVATDLRRRRAVTIDRGPLSIALRSTIAVPGILPPVRREGSWFADGGMIDNVPVAAARELGATRVIVVRLHAKFENVRMMRTVNRTADLVDDPSVVLIQPEMERMAQWSMVDAPRLIAEGRRAAAVALDAAALDAAALKQAAPEPAGFAAAD</sequence>
<evidence type="ECO:0000256" key="3">
    <source>
        <dbReference type="ARBA" id="ARBA00023098"/>
    </source>
</evidence>
<dbReference type="PANTHER" id="PTHR14226">
    <property type="entry name" value="NEUROPATHY TARGET ESTERASE/SWISS CHEESE D.MELANOGASTER"/>
    <property type="match status" value="1"/>
</dbReference>
<proteinExistence type="predicted"/>